<feature type="domain" description="Fe/B12 periplasmic-binding" evidence="7">
    <location>
        <begin position="66"/>
        <end position="340"/>
    </location>
</feature>
<keyword evidence="9" id="KW-1185">Reference proteome</keyword>
<dbReference type="PROSITE" id="PS50983">
    <property type="entry name" value="FE_B12_PBP"/>
    <property type="match status" value="1"/>
</dbReference>
<proteinExistence type="inferred from homology"/>
<evidence type="ECO:0000313" key="8">
    <source>
        <dbReference type="EMBL" id="NUU64156.1"/>
    </source>
</evidence>
<dbReference type="EMBL" id="JABWCS010000221">
    <property type="protein sequence ID" value="NUU64156.1"/>
    <property type="molecule type" value="Genomic_DNA"/>
</dbReference>
<dbReference type="SUPFAM" id="SSF53807">
    <property type="entry name" value="Helical backbone' metal receptor"/>
    <property type="match status" value="1"/>
</dbReference>
<dbReference type="PANTHER" id="PTHR30532:SF1">
    <property type="entry name" value="IRON(3+)-HYDROXAMATE-BINDING PROTEIN FHUD"/>
    <property type="match status" value="1"/>
</dbReference>
<feature type="signal peptide" evidence="6">
    <location>
        <begin position="1"/>
        <end position="23"/>
    </location>
</feature>
<dbReference type="PROSITE" id="PS51257">
    <property type="entry name" value="PROKAR_LIPOPROTEIN"/>
    <property type="match status" value="1"/>
</dbReference>
<organism evidence="8 9">
    <name type="scientific">Paenibacillus agri</name>
    <dbReference type="NCBI Taxonomy" id="2744309"/>
    <lineage>
        <taxon>Bacteria</taxon>
        <taxon>Bacillati</taxon>
        <taxon>Bacillota</taxon>
        <taxon>Bacilli</taxon>
        <taxon>Bacillales</taxon>
        <taxon>Paenibacillaceae</taxon>
        <taxon>Paenibacillus</taxon>
    </lineage>
</organism>
<sequence>MLRWGQKAAWTALLMVAVLGVTACGANNTPKEATATNNTEKTQPSTETAGKTENTTEDNAEDNATRKVTDEFGEVEIPVHPKRVVGLYVEDYLKVLGVTPVVQWYHPNWGKQDYLQLDVPLFDYSGSLEALLKYDPDLIIVDGGADKAKYDQYSKIAPTYRLKEAVLQDSAETLKAVADVLGIPEKAETGLAEYKQKEEDGKAKLQQAVGKETVAVIRLNVADKTLALFGIKNRYTGVIYSEFGLEPVPMAANMTDYQAIISEEVIPELEADHIIVFPANGTWDDPENQEAYKILEGPLWKNIPAIKNGKVYKMERSHWQSGAITANSMKLDDLLKYMVK</sequence>
<evidence type="ECO:0000256" key="4">
    <source>
        <dbReference type="ARBA" id="ARBA00022729"/>
    </source>
</evidence>
<reference evidence="8" key="1">
    <citation type="submission" date="2020-06" db="EMBL/GenBank/DDBJ databases">
        <title>Paenibacillus sp. nov., isolated from soil.</title>
        <authorList>
            <person name="Seo Y.L."/>
        </authorList>
    </citation>
    <scope>NUCLEOTIDE SEQUENCE [LARGE SCALE GENOMIC DNA]</scope>
    <source>
        <strain evidence="8">JW14</strain>
    </source>
</reference>
<dbReference type="AlphaFoldDB" id="A0A850EU88"/>
<name>A0A850EU88_9BACL</name>
<protein>
    <submittedName>
        <fullName evidence="8">ABC transporter substrate-binding protein</fullName>
    </submittedName>
</protein>
<dbReference type="GO" id="GO:1901678">
    <property type="term" value="P:iron coordination entity transport"/>
    <property type="evidence" value="ECO:0007669"/>
    <property type="project" value="UniProtKB-ARBA"/>
</dbReference>
<dbReference type="PANTHER" id="PTHR30532">
    <property type="entry name" value="IRON III DICITRATE-BINDING PERIPLASMIC PROTEIN"/>
    <property type="match status" value="1"/>
</dbReference>
<evidence type="ECO:0000256" key="5">
    <source>
        <dbReference type="SAM" id="MobiDB-lite"/>
    </source>
</evidence>
<evidence type="ECO:0000256" key="3">
    <source>
        <dbReference type="ARBA" id="ARBA00022448"/>
    </source>
</evidence>
<keyword evidence="4 6" id="KW-0732">Signal</keyword>
<dbReference type="Pfam" id="PF01497">
    <property type="entry name" value="Peripla_BP_2"/>
    <property type="match status" value="1"/>
</dbReference>
<feature type="chain" id="PRO_5038599727" evidence="6">
    <location>
        <begin position="24"/>
        <end position="340"/>
    </location>
</feature>
<evidence type="ECO:0000313" key="9">
    <source>
        <dbReference type="Proteomes" id="UP000564806"/>
    </source>
</evidence>
<comment type="subcellular location">
    <subcellularLocation>
        <location evidence="1">Cell envelope</location>
    </subcellularLocation>
</comment>
<gene>
    <name evidence="8" type="ORF">HPT30_27775</name>
</gene>
<dbReference type="GO" id="GO:0030288">
    <property type="term" value="C:outer membrane-bounded periplasmic space"/>
    <property type="evidence" value="ECO:0007669"/>
    <property type="project" value="TreeGrafter"/>
</dbReference>
<dbReference type="InterPro" id="IPR002491">
    <property type="entry name" value="ABC_transptr_periplasmic_BD"/>
</dbReference>
<dbReference type="InterPro" id="IPR051313">
    <property type="entry name" value="Bact_iron-sidero_bind"/>
</dbReference>
<comment type="caution">
    <text evidence="8">The sequence shown here is derived from an EMBL/GenBank/DDBJ whole genome shotgun (WGS) entry which is preliminary data.</text>
</comment>
<keyword evidence="3" id="KW-0813">Transport</keyword>
<dbReference type="Proteomes" id="UP000564806">
    <property type="component" value="Unassembled WGS sequence"/>
</dbReference>
<feature type="region of interest" description="Disordered" evidence="5">
    <location>
        <begin position="27"/>
        <end position="69"/>
    </location>
</feature>
<evidence type="ECO:0000256" key="2">
    <source>
        <dbReference type="ARBA" id="ARBA00008814"/>
    </source>
</evidence>
<evidence type="ECO:0000256" key="6">
    <source>
        <dbReference type="SAM" id="SignalP"/>
    </source>
</evidence>
<evidence type="ECO:0000256" key="1">
    <source>
        <dbReference type="ARBA" id="ARBA00004196"/>
    </source>
</evidence>
<dbReference type="Gene3D" id="3.40.50.1980">
    <property type="entry name" value="Nitrogenase molybdenum iron protein domain"/>
    <property type="match status" value="2"/>
</dbReference>
<dbReference type="RefSeq" id="WP_175374505.1">
    <property type="nucleotide sequence ID" value="NZ_JABWCS010000221.1"/>
</dbReference>
<comment type="similarity">
    <text evidence="2">Belongs to the bacterial solute-binding protein 8 family.</text>
</comment>
<feature type="compositionally biased region" description="Polar residues" evidence="5">
    <location>
        <begin position="27"/>
        <end position="53"/>
    </location>
</feature>
<accession>A0A850EU88</accession>
<evidence type="ECO:0000259" key="7">
    <source>
        <dbReference type="PROSITE" id="PS50983"/>
    </source>
</evidence>